<evidence type="ECO:0000313" key="7">
    <source>
        <dbReference type="Proteomes" id="UP000054408"/>
    </source>
</evidence>
<dbReference type="GO" id="GO:0006749">
    <property type="term" value="P:glutathione metabolic process"/>
    <property type="evidence" value="ECO:0007669"/>
    <property type="project" value="TreeGrafter"/>
</dbReference>
<proteinExistence type="inferred from homology"/>
<dbReference type="OMA" id="TDCNVML"/>
<feature type="domain" description="Hydantoinase/oxoprolinase N-terminal" evidence="5">
    <location>
        <begin position="47"/>
        <end position="271"/>
    </location>
</feature>
<gene>
    <name evidence="6" type="ORF">AMSG_07983</name>
</gene>
<dbReference type="PANTHER" id="PTHR11365">
    <property type="entry name" value="5-OXOPROLINASE RELATED"/>
    <property type="match status" value="1"/>
</dbReference>
<dbReference type="GO" id="GO:0017168">
    <property type="term" value="F:5-oxoprolinase (ATP-hydrolyzing) activity"/>
    <property type="evidence" value="ECO:0007669"/>
    <property type="project" value="TreeGrafter"/>
</dbReference>
<feature type="region of interest" description="Disordered" evidence="2">
    <location>
        <begin position="1299"/>
        <end position="1318"/>
    </location>
</feature>
<dbReference type="InterPro" id="IPR008040">
    <property type="entry name" value="Hydant_A_N"/>
</dbReference>
<dbReference type="InterPro" id="IPR003692">
    <property type="entry name" value="Hydantoinase_B"/>
</dbReference>
<accession>A0A0L0DI20</accession>
<comment type="similarity">
    <text evidence="1">Belongs to the oxoprolinase family.</text>
</comment>
<feature type="domain" description="Hydantoinase A/oxoprolinase" evidence="3">
    <location>
        <begin position="291"/>
        <end position="599"/>
    </location>
</feature>
<evidence type="ECO:0000259" key="5">
    <source>
        <dbReference type="Pfam" id="PF05378"/>
    </source>
</evidence>
<protein>
    <submittedName>
        <fullName evidence="6">5-oxoprolinase</fullName>
    </submittedName>
</protein>
<dbReference type="InterPro" id="IPR045079">
    <property type="entry name" value="Oxoprolinase-like"/>
</dbReference>
<dbReference type="GeneID" id="25566779"/>
<evidence type="ECO:0000313" key="6">
    <source>
        <dbReference type="EMBL" id="KNC51885.1"/>
    </source>
</evidence>
<dbReference type="GO" id="GO:0005829">
    <property type="term" value="C:cytosol"/>
    <property type="evidence" value="ECO:0007669"/>
    <property type="project" value="TreeGrafter"/>
</dbReference>
<evidence type="ECO:0000259" key="4">
    <source>
        <dbReference type="Pfam" id="PF02538"/>
    </source>
</evidence>
<dbReference type="Pfam" id="PF02538">
    <property type="entry name" value="Hydantoinase_B"/>
    <property type="match status" value="1"/>
</dbReference>
<organism evidence="6 7">
    <name type="scientific">Thecamonas trahens ATCC 50062</name>
    <dbReference type="NCBI Taxonomy" id="461836"/>
    <lineage>
        <taxon>Eukaryota</taxon>
        <taxon>Apusozoa</taxon>
        <taxon>Apusomonadida</taxon>
        <taxon>Apusomonadidae</taxon>
        <taxon>Thecamonas</taxon>
    </lineage>
</organism>
<dbReference type="OrthoDB" id="3643at2759"/>
<dbReference type="RefSeq" id="XP_013755743.1">
    <property type="nucleotide sequence ID" value="XM_013900289.1"/>
</dbReference>
<dbReference type="eggNOG" id="KOG1939">
    <property type="taxonomic scope" value="Eukaryota"/>
</dbReference>
<keyword evidence="7" id="KW-1185">Reference proteome</keyword>
<dbReference type="Proteomes" id="UP000054408">
    <property type="component" value="Unassembled WGS sequence"/>
</dbReference>
<reference evidence="6 7" key="1">
    <citation type="submission" date="2010-05" db="EMBL/GenBank/DDBJ databases">
        <title>The Genome Sequence of Thecamonas trahens ATCC 50062.</title>
        <authorList>
            <consortium name="The Broad Institute Genome Sequencing Platform"/>
            <person name="Russ C."/>
            <person name="Cuomo C."/>
            <person name="Shea T."/>
            <person name="Young S.K."/>
            <person name="Zeng Q."/>
            <person name="Koehrsen M."/>
            <person name="Haas B."/>
            <person name="Borodovsky M."/>
            <person name="Guigo R."/>
            <person name="Alvarado L."/>
            <person name="Berlin A."/>
            <person name="Bochicchio J."/>
            <person name="Borenstein D."/>
            <person name="Chapman S."/>
            <person name="Chen Z."/>
            <person name="Freedman E."/>
            <person name="Gellesch M."/>
            <person name="Goldberg J."/>
            <person name="Griggs A."/>
            <person name="Gujja S."/>
            <person name="Heilman E."/>
            <person name="Heiman D."/>
            <person name="Hepburn T."/>
            <person name="Howarth C."/>
            <person name="Jen D."/>
            <person name="Larson L."/>
            <person name="Mehta T."/>
            <person name="Park D."/>
            <person name="Pearson M."/>
            <person name="Roberts A."/>
            <person name="Saif S."/>
            <person name="Shenoy N."/>
            <person name="Sisk P."/>
            <person name="Stolte C."/>
            <person name="Sykes S."/>
            <person name="Thomson T."/>
            <person name="Walk T."/>
            <person name="White J."/>
            <person name="Yandava C."/>
            <person name="Burger G."/>
            <person name="Gray M.W."/>
            <person name="Holland P.W.H."/>
            <person name="King N."/>
            <person name="Lang F.B.F."/>
            <person name="Roger A.J."/>
            <person name="Ruiz-Trillo I."/>
            <person name="Lander E."/>
            <person name="Nusbaum C."/>
        </authorList>
    </citation>
    <scope>NUCLEOTIDE SEQUENCE [LARGE SCALE GENOMIC DNA]</scope>
    <source>
        <strain evidence="6 7">ATCC 50062</strain>
    </source>
</reference>
<evidence type="ECO:0000256" key="2">
    <source>
        <dbReference type="SAM" id="MobiDB-lite"/>
    </source>
</evidence>
<name>A0A0L0DI20_THETB</name>
<dbReference type="Pfam" id="PF01968">
    <property type="entry name" value="Hydantoinase_A"/>
    <property type="match status" value="1"/>
</dbReference>
<evidence type="ECO:0000259" key="3">
    <source>
        <dbReference type="Pfam" id="PF01968"/>
    </source>
</evidence>
<dbReference type="EMBL" id="GL349470">
    <property type="protein sequence ID" value="KNC51885.1"/>
    <property type="molecule type" value="Genomic_DNA"/>
</dbReference>
<feature type="domain" description="Hydantoinase B/oxoprolinase" evidence="4">
    <location>
        <begin position="816"/>
        <end position="1354"/>
    </location>
</feature>
<sequence>MGMTQAGAGAGPGAGTAAGAGGAWQTMNLIRALSSGGHCWNATDFTFGIDRGGTFTDVYAEWKRTAENKDYAHTSSTVIKLLSEDPANYPDAPREGIRRVLAAVRGEVLDPELPVPSDHIAEIRMGTTVATNALLERKGERMALAVTKGFPDLLLIGNQARPNIFDLAVRRPELLYEQVVEVPERVRVVTAQEVARAESPAATVHPPPVVQEISGVTGETVQVLEELDEAALTASLQAVYDSGIRSLAVVCMHSYAFPDHEARVGELAKAIGFEHISLSSQLMPRTRIVPRGYTAAVDAYLSPVVDRYIQSFCAGFDSSLLTKVNVQFMQSDGGLAPVDAFSGVRAILSGPAGGVVGYAKTSYGNPALGEAPAPVIGYDMGGTSTDVSRFDNAFEFVYESETAGVTTQAPQLDITTVAAGGGSKLHFSNYMYQVGPESVGAHPGPVCYRKGGDLAVTDANLFLGRLDPAFFPAIFGESEAEPLDLAATTVAFETLANQINADLAREAEALGETPEVQSLDEVAAGFLAVANEAMCRPIRSITEAKGYATADHILSVFGGAGGQHACAIADSLDMASIFIHRHSGVLSAYGMALAPMVAEAQEPAAVRLADLAAADLAAKFDAVAVDPLAQLAQRGFEPEALTRETYLNLRFDGADTALMIRADSMEPAAFESAFLAQYKQEYGFVLEGRDILVDDIRVRAVGLSDAAKAVQAASQAKPMSAPGTAPGSPEATVHTYFASAGGRVTTPVYKLEKLADSRAKLAGPALIIDNNATIVVEPSWEATALDGGDLVLHKVQMSKAAAASAADAAASADVSPIELSIYANRFMSIAEQMGVTLQRTSISTNIKDRLDFSCALFGPDGGLVANAPHVPVHLGSMQEAVKYQISALGDTWREGDVVCSNHPAAGGSHLPDITVMTPVFVGGNEKPAFYVASRGHHADIGGITPGSMPPFSKSLAEEGAAIKSFKLVDGGKFQEDGITAVLSNVSAEAAAAGISGTRALADNLTDLKAQIAANHKGITLMQELIGKASLDKVTAAMDGIRAKAAMAVSDMLRGLALKHGADPSPGASPLVLTATDYMDDGAKIALALSIDAATGRAVFDFTGTSPQALGNTNAPRAITLSAVIYVLRSLVSEDIPLNQGCLEPVEVITPYGSLLEPLPDAAVVAGNVLVSQRVTDVLLQAFGAAACSQGDMNNFTFGDDAATSGVEPEFSYGYYETICGGAGAGPSWDGASGVHTHMTNTRITDPEILERRYPVLLKQFSLRPNSGGDGARRGGDGVVRVVKFLKKTSVSMLSERRAMPPRGVAGGSDGARGTNTLKRGRDDGLVNLGGKASFTCEVGDEIHIHTPGGGGFGPANE</sequence>
<dbReference type="Pfam" id="PF05378">
    <property type="entry name" value="Hydant_A_N"/>
    <property type="match status" value="1"/>
</dbReference>
<dbReference type="STRING" id="461836.A0A0L0DI20"/>
<dbReference type="InterPro" id="IPR002821">
    <property type="entry name" value="Hydantoinase_A"/>
</dbReference>
<dbReference type="PANTHER" id="PTHR11365:SF2">
    <property type="entry name" value="5-OXOPROLINASE"/>
    <property type="match status" value="1"/>
</dbReference>
<evidence type="ECO:0000256" key="1">
    <source>
        <dbReference type="ARBA" id="ARBA00010403"/>
    </source>
</evidence>